<organism evidence="1 2">
    <name type="scientific">Bradyrhizobium zhanjiangense</name>
    <dbReference type="NCBI Taxonomy" id="1325107"/>
    <lineage>
        <taxon>Bacteria</taxon>
        <taxon>Pseudomonadati</taxon>
        <taxon>Pseudomonadota</taxon>
        <taxon>Alphaproteobacteria</taxon>
        <taxon>Hyphomicrobiales</taxon>
        <taxon>Nitrobacteraceae</taxon>
        <taxon>Bradyrhizobium</taxon>
    </lineage>
</organism>
<gene>
    <name evidence="1" type="ORF">XH94_10985</name>
</gene>
<sequence length="68" mass="7241">MTPVVVAVCPPGTDFGREDLHDQLSQKLVAAIVHEGRQEVRNASAFAPASSMICLGIKVRGRCAVVHT</sequence>
<dbReference type="AlphaFoldDB" id="A0A4Q0SRS9"/>
<dbReference type="Proteomes" id="UP000290565">
    <property type="component" value="Unassembled WGS sequence"/>
</dbReference>
<comment type="caution">
    <text evidence="1">The sequence shown here is derived from an EMBL/GenBank/DDBJ whole genome shotgun (WGS) entry which is preliminary data.</text>
</comment>
<evidence type="ECO:0000313" key="1">
    <source>
        <dbReference type="EMBL" id="RXH40841.1"/>
    </source>
</evidence>
<dbReference type="EMBL" id="LBJM01000033">
    <property type="protein sequence ID" value="RXH40841.1"/>
    <property type="molecule type" value="Genomic_DNA"/>
</dbReference>
<accession>A0A4Q0SRS9</accession>
<protein>
    <submittedName>
        <fullName evidence="1">Uncharacterized protein</fullName>
    </submittedName>
</protein>
<proteinExistence type="predicted"/>
<evidence type="ECO:0000313" key="2">
    <source>
        <dbReference type="Proteomes" id="UP000290565"/>
    </source>
</evidence>
<reference evidence="1 2" key="1">
    <citation type="submission" date="2015-04" db="EMBL/GenBank/DDBJ databases">
        <title>Comparative genomics of rhizobia nodulating Arachis hypogaea in China.</title>
        <authorList>
            <person name="Li Y."/>
        </authorList>
    </citation>
    <scope>NUCLEOTIDE SEQUENCE [LARGE SCALE GENOMIC DNA]</scope>
    <source>
        <strain evidence="1 2">CCBAU 51787</strain>
    </source>
</reference>
<name>A0A4Q0SRS9_9BRAD</name>